<dbReference type="CDD" id="cd12432">
    <property type="entry name" value="RRM_ACINU"/>
    <property type="match status" value="1"/>
</dbReference>
<reference evidence="3 4" key="1">
    <citation type="journal article" date="2023" name="IMA Fungus">
        <title>Comparative genomic study of the Penicillium genus elucidates a diverse pangenome and 15 lateral gene transfer events.</title>
        <authorList>
            <person name="Petersen C."/>
            <person name="Sorensen T."/>
            <person name="Nielsen M.R."/>
            <person name="Sondergaard T.E."/>
            <person name="Sorensen J.L."/>
            <person name="Fitzpatrick D.A."/>
            <person name="Frisvad J.C."/>
            <person name="Nielsen K.L."/>
        </authorList>
    </citation>
    <scope>NUCLEOTIDE SEQUENCE [LARGE SCALE GENOMIC DNA]</scope>
    <source>
        <strain evidence="3 4">IBT 35679</strain>
    </source>
</reference>
<feature type="compositionally biased region" description="Gly residues" evidence="1">
    <location>
        <begin position="569"/>
        <end position="580"/>
    </location>
</feature>
<evidence type="ECO:0000259" key="2">
    <source>
        <dbReference type="Pfam" id="PF02037"/>
    </source>
</evidence>
<dbReference type="Pfam" id="PF02037">
    <property type="entry name" value="SAP"/>
    <property type="match status" value="1"/>
</dbReference>
<feature type="compositionally biased region" description="Polar residues" evidence="1">
    <location>
        <begin position="176"/>
        <end position="185"/>
    </location>
</feature>
<accession>A0AAD6D2S7</accession>
<keyword evidence="4" id="KW-1185">Reference proteome</keyword>
<feature type="region of interest" description="Disordered" evidence="1">
    <location>
        <begin position="432"/>
        <end position="492"/>
    </location>
</feature>
<dbReference type="SUPFAM" id="SSF68906">
    <property type="entry name" value="SAP domain"/>
    <property type="match status" value="1"/>
</dbReference>
<gene>
    <name evidence="3" type="ORF">N7494_001980</name>
</gene>
<feature type="domain" description="SAP" evidence="2">
    <location>
        <begin position="3"/>
        <end position="38"/>
    </location>
</feature>
<evidence type="ECO:0000313" key="4">
    <source>
        <dbReference type="Proteomes" id="UP001220324"/>
    </source>
</evidence>
<dbReference type="Proteomes" id="UP001220324">
    <property type="component" value="Unassembled WGS sequence"/>
</dbReference>
<sequence>MTDYSSWKVADLKSELKNRGIPQTGLRLKQQIIDKLLEEDDKAQPEGNGVASESEPQPQAEEARESEAEQAPVPETAPAAQESQPEPTPEEPQEKPATQEEPTPTRVEEKPEDETATESQVDVEKPVEEEKTIEDVEMKQATAPEEKVEAQPAEEVSEEAAEPTKDAEPSMPPLPQTSEANTGFSTPLPIEEALEDKRKRKRRSQSPVPTPEAIANKKARAQGASPDVLMEEDREVSTQEKDIVESTEEQSAPAAKQAPSGPHKDARFRGLFAPTRPAADKISPPPPAGDITMEDAEVEPALHPATAALYIDGLMRPMQPQALRNHLVSLATAPGSEPSPSVVQDFFLDSIKTHCFAGFADLAAASRVRAALHNTIWPNERNRKILRADFIPEDQIKEWIQTEESSRNRSGPPVRWEVRYESTEDGMRAILAESEGVNPRAAPPRTREAGFNRTPPLGPRGSATQAQAQVDRRQSNAPLAPPSRPGQGFKPLDEIFESTTTKPKLYYKRVPRKVADKRLDQFDELLTKGSFPRRGGDEMRRITFEDDDYFVDVGPEYGPRAMQRRQGRGGRPGGGGGGGGGRRRDN</sequence>
<dbReference type="EMBL" id="JAQIZZ010000002">
    <property type="protein sequence ID" value="KAJ5552602.1"/>
    <property type="molecule type" value="Genomic_DNA"/>
</dbReference>
<evidence type="ECO:0000313" key="3">
    <source>
        <dbReference type="EMBL" id="KAJ5552602.1"/>
    </source>
</evidence>
<feature type="compositionally biased region" description="Low complexity" evidence="1">
    <location>
        <begin position="51"/>
        <end position="60"/>
    </location>
</feature>
<comment type="caution">
    <text evidence="3">The sequence shown here is derived from an EMBL/GenBank/DDBJ whole genome shotgun (WGS) entry which is preliminary data.</text>
</comment>
<protein>
    <recommendedName>
        <fullName evidence="2">SAP domain-containing protein</fullName>
    </recommendedName>
</protein>
<dbReference type="PANTHER" id="PTHR47031:SF3">
    <property type="entry name" value="SAP DOMAIN-CONTAINING PROTEIN"/>
    <property type="match status" value="1"/>
</dbReference>
<feature type="region of interest" description="Disordered" evidence="1">
    <location>
        <begin position="554"/>
        <end position="586"/>
    </location>
</feature>
<dbReference type="PANTHER" id="PTHR47031">
    <property type="entry name" value="SAP DNA-BINDING DOMAIN-CONTAINING PROTEIN"/>
    <property type="match status" value="1"/>
</dbReference>
<feature type="compositionally biased region" description="Basic and acidic residues" evidence="1">
    <location>
        <begin position="122"/>
        <end position="149"/>
    </location>
</feature>
<proteinExistence type="predicted"/>
<organism evidence="3 4">
    <name type="scientific">Penicillium frequentans</name>
    <dbReference type="NCBI Taxonomy" id="3151616"/>
    <lineage>
        <taxon>Eukaryota</taxon>
        <taxon>Fungi</taxon>
        <taxon>Dikarya</taxon>
        <taxon>Ascomycota</taxon>
        <taxon>Pezizomycotina</taxon>
        <taxon>Eurotiomycetes</taxon>
        <taxon>Eurotiomycetidae</taxon>
        <taxon>Eurotiales</taxon>
        <taxon>Aspergillaceae</taxon>
        <taxon>Penicillium</taxon>
    </lineage>
</organism>
<feature type="compositionally biased region" description="Basic and acidic residues" evidence="1">
    <location>
        <begin position="235"/>
        <end position="244"/>
    </location>
</feature>
<dbReference type="AlphaFoldDB" id="A0AAD6D2S7"/>
<evidence type="ECO:0000256" key="1">
    <source>
        <dbReference type="SAM" id="MobiDB-lite"/>
    </source>
</evidence>
<dbReference type="InterPro" id="IPR003034">
    <property type="entry name" value="SAP_dom"/>
</dbReference>
<dbReference type="InterPro" id="IPR036361">
    <property type="entry name" value="SAP_dom_sf"/>
</dbReference>
<name>A0AAD6D2S7_9EURO</name>
<dbReference type="InterPro" id="IPR034257">
    <property type="entry name" value="Acinus_RRM"/>
</dbReference>
<feature type="region of interest" description="Disordered" evidence="1">
    <location>
        <begin position="37"/>
        <end position="267"/>
    </location>
</feature>
<feature type="compositionally biased region" description="Low complexity" evidence="1">
    <location>
        <begin position="69"/>
        <end position="85"/>
    </location>
</feature>
<dbReference type="Gene3D" id="1.10.720.30">
    <property type="entry name" value="SAP domain"/>
    <property type="match status" value="1"/>
</dbReference>